<dbReference type="PANTHER" id="PTHR21198:SF2">
    <property type="entry name" value="GLUTAMATE RACEMASE"/>
    <property type="match status" value="1"/>
</dbReference>
<feature type="active site" description="Proton donor/acceptor" evidence="7">
    <location>
        <position position="196"/>
    </location>
</feature>
<dbReference type="EC" id="5.1.1.3" evidence="2 7"/>
<dbReference type="GO" id="GO:0009252">
    <property type="term" value="P:peptidoglycan biosynthetic process"/>
    <property type="evidence" value="ECO:0007669"/>
    <property type="project" value="UniProtKB-UniRule"/>
</dbReference>
<evidence type="ECO:0000256" key="7">
    <source>
        <dbReference type="HAMAP-Rule" id="MF_00258"/>
    </source>
</evidence>
<evidence type="ECO:0000256" key="1">
    <source>
        <dbReference type="ARBA" id="ARBA00001602"/>
    </source>
</evidence>
<keyword evidence="9" id="KW-1185">Reference proteome</keyword>
<dbReference type="HAMAP" id="MF_00258">
    <property type="entry name" value="Glu_racemase"/>
    <property type="match status" value="1"/>
</dbReference>
<dbReference type="RefSeq" id="WP_188396019.1">
    <property type="nucleotide sequence ID" value="NZ_BMCG01000003.1"/>
</dbReference>
<evidence type="ECO:0000256" key="4">
    <source>
        <dbReference type="ARBA" id="ARBA00022984"/>
    </source>
</evidence>
<keyword evidence="6 7" id="KW-0961">Cell wall biogenesis/degradation</keyword>
<reference evidence="8" key="1">
    <citation type="journal article" date="2014" name="Int. J. Syst. Evol. Microbiol.">
        <title>Complete genome sequence of Corynebacterium casei LMG S-19264T (=DSM 44701T), isolated from a smear-ripened cheese.</title>
        <authorList>
            <consortium name="US DOE Joint Genome Institute (JGI-PGF)"/>
            <person name="Walter F."/>
            <person name="Albersmeier A."/>
            <person name="Kalinowski J."/>
            <person name="Ruckert C."/>
        </authorList>
    </citation>
    <scope>NUCLEOTIDE SEQUENCE</scope>
    <source>
        <strain evidence="8">CCM 7086</strain>
    </source>
</reference>
<dbReference type="Proteomes" id="UP000620266">
    <property type="component" value="Unassembled WGS sequence"/>
</dbReference>
<feature type="binding site" evidence="7">
    <location>
        <begin position="84"/>
        <end position="85"/>
    </location>
    <ligand>
        <name>substrate</name>
    </ligand>
</feature>
<dbReference type="InterPro" id="IPR001920">
    <property type="entry name" value="Asp/Glu_race"/>
</dbReference>
<organism evidence="8 9">
    <name type="scientific">Oxalicibacterium flavum</name>
    <dbReference type="NCBI Taxonomy" id="179467"/>
    <lineage>
        <taxon>Bacteria</taxon>
        <taxon>Pseudomonadati</taxon>
        <taxon>Pseudomonadota</taxon>
        <taxon>Betaproteobacteria</taxon>
        <taxon>Burkholderiales</taxon>
        <taxon>Oxalobacteraceae</taxon>
        <taxon>Oxalicibacterium</taxon>
    </lineage>
</organism>
<dbReference type="Pfam" id="PF01177">
    <property type="entry name" value="Asp_Glu_race"/>
    <property type="match status" value="1"/>
</dbReference>
<evidence type="ECO:0000313" key="9">
    <source>
        <dbReference type="Proteomes" id="UP000620266"/>
    </source>
</evidence>
<keyword evidence="3 7" id="KW-0133">Cell shape</keyword>
<dbReference type="UniPathway" id="UPA00219"/>
<dbReference type="Gene3D" id="3.40.50.1860">
    <property type="match status" value="2"/>
</dbReference>
<evidence type="ECO:0000313" key="8">
    <source>
        <dbReference type="EMBL" id="GGC10507.1"/>
    </source>
</evidence>
<evidence type="ECO:0000256" key="3">
    <source>
        <dbReference type="ARBA" id="ARBA00022960"/>
    </source>
</evidence>
<sequence length="292" mass="30397">MAFSAFPDPVAAEAPIGIFDSGIGALSVLRHVTSLLPSDHVICFADSGHAPYGGKSDAQIVARVLAIAAFLRSKNVKAIVVACNTATAAAIEALRQRYPDLIVVGVEPGVKPAAVFSRSGKAGVLATASTIASGRFKALCERITADTGVEIIAQACVGLVDQIEKGELDSPETIAMVERYVMPLLQGGADTIALGCTHYPFVEPLIDAIAKRVSAEPVTIIDTGEAVTRQLERQLQQRGVQRLVGGPGNIEAFTTGSEAALRRAFAELLGLHPSVTSLAVDDAPCATDAARE</sequence>
<accession>A0A8J2XYD6</accession>
<feature type="binding site" evidence="7">
    <location>
        <begin position="20"/>
        <end position="21"/>
    </location>
    <ligand>
        <name>substrate</name>
    </ligand>
</feature>
<comment type="catalytic activity">
    <reaction evidence="1 7">
        <text>L-glutamate = D-glutamate</text>
        <dbReference type="Rhea" id="RHEA:12813"/>
        <dbReference type="ChEBI" id="CHEBI:29985"/>
        <dbReference type="ChEBI" id="CHEBI:29986"/>
        <dbReference type="EC" id="5.1.1.3"/>
    </reaction>
</comment>
<feature type="active site" description="Proton donor/acceptor" evidence="7">
    <location>
        <position position="83"/>
    </location>
</feature>
<comment type="caution">
    <text evidence="8">The sequence shown here is derived from an EMBL/GenBank/DDBJ whole genome shotgun (WGS) entry which is preliminary data.</text>
</comment>
<dbReference type="GO" id="GO:0008360">
    <property type="term" value="P:regulation of cell shape"/>
    <property type="evidence" value="ECO:0007669"/>
    <property type="project" value="UniProtKB-KW"/>
</dbReference>
<dbReference type="GO" id="GO:0008881">
    <property type="term" value="F:glutamate racemase activity"/>
    <property type="evidence" value="ECO:0007669"/>
    <property type="project" value="UniProtKB-UniRule"/>
</dbReference>
<protein>
    <recommendedName>
        <fullName evidence="2 7">Glutamate racemase</fullName>
        <ecNumber evidence="2 7">5.1.1.3</ecNumber>
    </recommendedName>
</protein>
<dbReference type="InterPro" id="IPR018187">
    <property type="entry name" value="Asp/Glu_racemase_AS_1"/>
</dbReference>
<keyword evidence="5 7" id="KW-0413">Isomerase</keyword>
<comment type="similarity">
    <text evidence="7">Belongs to the aspartate/glutamate racemases family.</text>
</comment>
<reference evidence="8" key="2">
    <citation type="submission" date="2020-09" db="EMBL/GenBank/DDBJ databases">
        <authorList>
            <person name="Sun Q."/>
            <person name="Sedlacek I."/>
        </authorList>
    </citation>
    <scope>NUCLEOTIDE SEQUENCE</scope>
    <source>
        <strain evidence="8">CCM 7086</strain>
    </source>
</reference>
<evidence type="ECO:0000256" key="6">
    <source>
        <dbReference type="ARBA" id="ARBA00023316"/>
    </source>
</evidence>
<gene>
    <name evidence="7" type="primary">murI</name>
    <name evidence="8" type="ORF">GCM10007205_19540</name>
</gene>
<dbReference type="GO" id="GO:0071555">
    <property type="term" value="P:cell wall organization"/>
    <property type="evidence" value="ECO:0007669"/>
    <property type="project" value="UniProtKB-KW"/>
</dbReference>
<feature type="binding site" evidence="7">
    <location>
        <begin position="197"/>
        <end position="198"/>
    </location>
    <ligand>
        <name>substrate</name>
    </ligand>
</feature>
<dbReference type="PANTHER" id="PTHR21198">
    <property type="entry name" value="GLUTAMATE RACEMASE"/>
    <property type="match status" value="1"/>
</dbReference>
<dbReference type="InterPro" id="IPR015942">
    <property type="entry name" value="Asp/Glu/hydantoin_racemase"/>
</dbReference>
<feature type="binding site" evidence="7">
    <location>
        <begin position="52"/>
        <end position="53"/>
    </location>
    <ligand>
        <name>substrate</name>
    </ligand>
</feature>
<dbReference type="SUPFAM" id="SSF53681">
    <property type="entry name" value="Aspartate/glutamate racemase"/>
    <property type="match status" value="2"/>
</dbReference>
<dbReference type="EMBL" id="BMCG01000003">
    <property type="protein sequence ID" value="GGC10507.1"/>
    <property type="molecule type" value="Genomic_DNA"/>
</dbReference>
<name>A0A8J2XYD6_9BURK</name>
<dbReference type="AlphaFoldDB" id="A0A8J2XYD6"/>
<proteinExistence type="inferred from homology"/>
<evidence type="ECO:0000256" key="5">
    <source>
        <dbReference type="ARBA" id="ARBA00023235"/>
    </source>
</evidence>
<comment type="function">
    <text evidence="7">Provides the (R)-glutamate required for cell wall biosynthesis.</text>
</comment>
<keyword evidence="4 7" id="KW-0573">Peptidoglycan synthesis</keyword>
<comment type="pathway">
    <text evidence="7">Cell wall biogenesis; peptidoglycan biosynthesis.</text>
</comment>
<evidence type="ECO:0000256" key="2">
    <source>
        <dbReference type="ARBA" id="ARBA00013090"/>
    </source>
</evidence>
<dbReference type="InterPro" id="IPR004391">
    <property type="entry name" value="Glu_race"/>
</dbReference>
<dbReference type="NCBIfam" id="TIGR00067">
    <property type="entry name" value="glut_race"/>
    <property type="match status" value="1"/>
</dbReference>
<dbReference type="PROSITE" id="PS00923">
    <property type="entry name" value="ASP_GLU_RACEMASE_1"/>
    <property type="match status" value="1"/>
</dbReference>